<evidence type="ECO:0000313" key="2">
    <source>
        <dbReference type="Proteomes" id="UP000030686"/>
    </source>
</evidence>
<evidence type="ECO:0000313" key="1">
    <source>
        <dbReference type="EMBL" id="CDM34625.1"/>
    </source>
</evidence>
<dbReference type="OMA" id="FTHTDEQ"/>
<dbReference type="Proteomes" id="UP000030686">
    <property type="component" value="Unassembled WGS sequence"/>
</dbReference>
<proteinExistence type="predicted"/>
<sequence length="114" mass="12928">MAGRATDSCPFMMGFECLVDPKDDIALWVTIEIPKAMKITNNDEELMESVAQQIQSYDANISAYAQHHYRYLCLSLPVGGFHRDENHNDAVIAQAKTLALWWPREIIARRVSSS</sequence>
<dbReference type="OrthoDB" id="4364081at2759"/>
<keyword evidence="2" id="KW-1185">Reference proteome</keyword>
<reference evidence="1" key="1">
    <citation type="journal article" date="2014" name="Nat. Commun.">
        <title>Multiple recent horizontal transfers of a large genomic region in cheese making fungi.</title>
        <authorList>
            <person name="Cheeseman K."/>
            <person name="Ropars J."/>
            <person name="Renault P."/>
            <person name="Dupont J."/>
            <person name="Gouzy J."/>
            <person name="Branca A."/>
            <person name="Abraham A.L."/>
            <person name="Ceppi M."/>
            <person name="Conseiller E."/>
            <person name="Debuchy R."/>
            <person name="Malagnac F."/>
            <person name="Goarin A."/>
            <person name="Silar P."/>
            <person name="Lacoste S."/>
            <person name="Sallet E."/>
            <person name="Bensimon A."/>
            <person name="Giraud T."/>
            <person name="Brygoo Y."/>
        </authorList>
    </citation>
    <scope>NUCLEOTIDE SEQUENCE [LARGE SCALE GENOMIC DNA]</scope>
    <source>
        <strain evidence="1">FM164</strain>
    </source>
</reference>
<name>W6QDQ9_PENRF</name>
<organism evidence="1 2">
    <name type="scientific">Penicillium roqueforti (strain FM164)</name>
    <dbReference type="NCBI Taxonomy" id="1365484"/>
    <lineage>
        <taxon>Eukaryota</taxon>
        <taxon>Fungi</taxon>
        <taxon>Dikarya</taxon>
        <taxon>Ascomycota</taxon>
        <taxon>Pezizomycotina</taxon>
        <taxon>Eurotiomycetes</taxon>
        <taxon>Eurotiomycetidae</taxon>
        <taxon>Eurotiales</taxon>
        <taxon>Aspergillaceae</taxon>
        <taxon>Penicillium</taxon>
    </lineage>
</organism>
<accession>W6QDQ9</accession>
<dbReference type="EMBL" id="HG792017">
    <property type="protein sequence ID" value="CDM34625.1"/>
    <property type="molecule type" value="Genomic_DNA"/>
</dbReference>
<dbReference type="AlphaFoldDB" id="W6QDQ9"/>
<gene>
    <name evidence="1" type="ORF">PROQFM164_S03g001349</name>
</gene>
<protein>
    <submittedName>
        <fullName evidence="1">Genomic scaffold, ProqFM164S03</fullName>
    </submittedName>
</protein>